<evidence type="ECO:0000313" key="13">
    <source>
        <dbReference type="Proteomes" id="UP000065504"/>
    </source>
</evidence>
<dbReference type="PANTHER" id="PTHR24421">
    <property type="entry name" value="NITRATE/NITRITE SENSOR PROTEIN NARX-RELATED"/>
    <property type="match status" value="1"/>
</dbReference>
<evidence type="ECO:0000256" key="4">
    <source>
        <dbReference type="ARBA" id="ARBA00022777"/>
    </source>
</evidence>
<dbReference type="Pfam" id="PF07730">
    <property type="entry name" value="HisKA_3"/>
    <property type="match status" value="1"/>
</dbReference>
<feature type="domain" description="Histidine kinase" evidence="9">
    <location>
        <begin position="455"/>
        <end position="654"/>
    </location>
</feature>
<organism evidence="12 13">
    <name type="scientific">Burkholderia ubonensis</name>
    <dbReference type="NCBI Taxonomy" id="101571"/>
    <lineage>
        <taxon>Bacteria</taxon>
        <taxon>Pseudomonadati</taxon>
        <taxon>Pseudomonadota</taxon>
        <taxon>Betaproteobacteria</taxon>
        <taxon>Burkholderiales</taxon>
        <taxon>Burkholderiaceae</taxon>
        <taxon>Burkholderia</taxon>
        <taxon>Burkholderia cepacia complex</taxon>
    </lineage>
</organism>
<keyword evidence="4 12" id="KW-0418">Kinase</keyword>
<keyword evidence="3" id="KW-0812">Transmembrane</keyword>
<proteinExistence type="predicted"/>
<dbReference type="Gene3D" id="3.30.565.10">
    <property type="entry name" value="Histidine kinase-like ATPase, C-terminal domain"/>
    <property type="match status" value="1"/>
</dbReference>
<dbReference type="EMBL" id="LPLU01000108">
    <property type="protein sequence ID" value="KWK69847.1"/>
    <property type="molecule type" value="Genomic_DNA"/>
</dbReference>
<dbReference type="RefSeq" id="WP_060236565.1">
    <property type="nucleotide sequence ID" value="NZ_LPLU01000108.1"/>
</dbReference>
<dbReference type="PROSITE" id="PS50113">
    <property type="entry name" value="PAC"/>
    <property type="match status" value="1"/>
</dbReference>
<dbReference type="GO" id="GO:0046983">
    <property type="term" value="F:protein dimerization activity"/>
    <property type="evidence" value="ECO:0007669"/>
    <property type="project" value="InterPro"/>
</dbReference>
<dbReference type="SUPFAM" id="SSF55874">
    <property type="entry name" value="ATPase domain of HSP90 chaperone/DNA topoisomerase II/histidine kinase"/>
    <property type="match status" value="1"/>
</dbReference>
<evidence type="ECO:0000256" key="8">
    <source>
        <dbReference type="SAM" id="Coils"/>
    </source>
</evidence>
<dbReference type="Pfam" id="PF00989">
    <property type="entry name" value="PAS"/>
    <property type="match status" value="1"/>
</dbReference>
<comment type="subcellular location">
    <subcellularLocation>
        <location evidence="1">Membrane</location>
    </subcellularLocation>
</comment>
<dbReference type="SMART" id="SM00387">
    <property type="entry name" value="HATPase_c"/>
    <property type="match status" value="1"/>
</dbReference>
<evidence type="ECO:0000256" key="6">
    <source>
        <dbReference type="ARBA" id="ARBA00023012"/>
    </source>
</evidence>
<comment type="caution">
    <text evidence="12">The sequence shown here is derived from an EMBL/GenBank/DDBJ whole genome shotgun (WGS) entry which is preliminary data.</text>
</comment>
<dbReference type="InterPro" id="IPR050482">
    <property type="entry name" value="Sensor_HK_TwoCompSys"/>
</dbReference>
<dbReference type="InterPro" id="IPR000014">
    <property type="entry name" value="PAS"/>
</dbReference>
<evidence type="ECO:0000259" key="10">
    <source>
        <dbReference type="PROSITE" id="PS50112"/>
    </source>
</evidence>
<dbReference type="Gene3D" id="1.20.5.1930">
    <property type="match status" value="1"/>
</dbReference>
<dbReference type="InterPro" id="IPR013767">
    <property type="entry name" value="PAS_fold"/>
</dbReference>
<sequence length="662" mass="70953">MTAHVPSSNAAPTSHRRRPVPRATWAALLTLAIGIVASLTAASIPQIRAHDAARSQFEREVTRVTARLQHNLLDATAVLRGARGFAVATAAQSGDAWQRYVAGLDLDSLQSPVHTVGIIGEASAADDDQATQRALRRAADTGNVALAARLVRDSGDATANRPDLALYLPIGTAGDAPPAGARQRAATAGFVYAGLDTHRLFDLPSVAPLGLRVTTDNPRTTVYTRESPSERDSVQRTDTLTFGGTTLSLAYSAPLPEASGAAIAVSLAGIALSMAFAVCVHQAVVGRQSQPGVPGNSNSLTEARMMGIIRSSMEAIITVDESQTIVIFNPAAEQVFGVSAMDAIGTPLSRFIPERFRASHAKHVEQFGVTGVSERQMGRQRVLFGLRGDGTEFPLEASISQIRDGAGKLYTVMLRDATERVRSENALKQSREELRELSANLQNVREEEKTRIARELHDDLGQQLTALKMDLSAVELGLAKQLAPGAGVREQLSGMHRLIDATVASVRRIAADLRPVMLDDLGLVPAIEWLANDFTHRYGIEVERHIDPADTIFTSAGATALFRIVQEALTNVARHADATRVVLTLKVDDGYCMLRIADNGHGHGAPERPQAVRDHPSFGLIGIRERAHMLDGTVTIDSEPDKGFTITVALPLHAIQQRGVLS</sequence>
<dbReference type="PANTHER" id="PTHR24421:SF59">
    <property type="entry name" value="OXYGEN SENSOR HISTIDINE KINASE NREB"/>
    <property type="match status" value="1"/>
</dbReference>
<accession>A0A119UQT2</accession>
<name>A0A119UQT2_9BURK</name>
<dbReference type="InterPro" id="IPR011712">
    <property type="entry name" value="Sig_transdc_His_kin_sub3_dim/P"/>
</dbReference>
<protein>
    <submittedName>
        <fullName evidence="12">Histidine kinase</fullName>
    </submittedName>
</protein>
<dbReference type="GO" id="GO:0006355">
    <property type="term" value="P:regulation of DNA-templated transcription"/>
    <property type="evidence" value="ECO:0007669"/>
    <property type="project" value="InterPro"/>
</dbReference>
<evidence type="ECO:0000259" key="9">
    <source>
        <dbReference type="PROSITE" id="PS50109"/>
    </source>
</evidence>
<evidence type="ECO:0000256" key="2">
    <source>
        <dbReference type="ARBA" id="ARBA00022679"/>
    </source>
</evidence>
<dbReference type="AlphaFoldDB" id="A0A119UQT2"/>
<dbReference type="InterPro" id="IPR035965">
    <property type="entry name" value="PAS-like_dom_sf"/>
</dbReference>
<dbReference type="Pfam" id="PF03924">
    <property type="entry name" value="CHASE"/>
    <property type="match status" value="1"/>
</dbReference>
<keyword evidence="5" id="KW-1133">Transmembrane helix</keyword>
<dbReference type="SMART" id="SM00091">
    <property type="entry name" value="PAS"/>
    <property type="match status" value="1"/>
</dbReference>
<evidence type="ECO:0000256" key="1">
    <source>
        <dbReference type="ARBA" id="ARBA00004370"/>
    </source>
</evidence>
<dbReference type="CDD" id="cd16917">
    <property type="entry name" value="HATPase_UhpB-NarQ-NarX-like"/>
    <property type="match status" value="1"/>
</dbReference>
<dbReference type="SUPFAM" id="SSF55785">
    <property type="entry name" value="PYP-like sensor domain (PAS domain)"/>
    <property type="match status" value="1"/>
</dbReference>
<dbReference type="CDD" id="cd00130">
    <property type="entry name" value="PAS"/>
    <property type="match status" value="1"/>
</dbReference>
<keyword evidence="2" id="KW-0808">Transferase</keyword>
<evidence type="ECO:0000256" key="7">
    <source>
        <dbReference type="ARBA" id="ARBA00023136"/>
    </source>
</evidence>
<evidence type="ECO:0000313" key="12">
    <source>
        <dbReference type="EMBL" id="KWK69847.1"/>
    </source>
</evidence>
<keyword evidence="6" id="KW-0902">Two-component regulatory system</keyword>
<dbReference type="NCBIfam" id="TIGR00229">
    <property type="entry name" value="sensory_box"/>
    <property type="match status" value="1"/>
</dbReference>
<dbReference type="InterPro" id="IPR000700">
    <property type="entry name" value="PAS-assoc_C"/>
</dbReference>
<dbReference type="Proteomes" id="UP000065504">
    <property type="component" value="Unassembled WGS sequence"/>
</dbReference>
<dbReference type="Gene3D" id="3.30.450.350">
    <property type="entry name" value="CHASE domain"/>
    <property type="match status" value="1"/>
</dbReference>
<keyword evidence="8" id="KW-0175">Coiled coil</keyword>
<feature type="coiled-coil region" evidence="8">
    <location>
        <begin position="420"/>
        <end position="451"/>
    </location>
</feature>
<evidence type="ECO:0000259" key="11">
    <source>
        <dbReference type="PROSITE" id="PS50113"/>
    </source>
</evidence>
<evidence type="ECO:0000256" key="3">
    <source>
        <dbReference type="ARBA" id="ARBA00022692"/>
    </source>
</evidence>
<dbReference type="InterPro" id="IPR005467">
    <property type="entry name" value="His_kinase_dom"/>
</dbReference>
<gene>
    <name evidence="12" type="ORF">WM16_21565</name>
</gene>
<keyword evidence="7" id="KW-0472">Membrane</keyword>
<dbReference type="PROSITE" id="PS50112">
    <property type="entry name" value="PAS"/>
    <property type="match status" value="1"/>
</dbReference>
<reference evidence="12 13" key="1">
    <citation type="submission" date="2015-11" db="EMBL/GenBank/DDBJ databases">
        <title>Expanding the genomic diversity of Burkholderia species for the development of highly accurate diagnostics.</title>
        <authorList>
            <person name="Sahl J."/>
            <person name="Keim P."/>
            <person name="Wagner D."/>
        </authorList>
    </citation>
    <scope>NUCLEOTIDE SEQUENCE [LARGE SCALE GENOMIC DNA]</scope>
    <source>
        <strain evidence="12 13">MSMB782WGS</strain>
    </source>
</reference>
<dbReference type="InterPro" id="IPR003594">
    <property type="entry name" value="HATPase_dom"/>
</dbReference>
<dbReference type="InterPro" id="IPR042240">
    <property type="entry name" value="CHASE_sf"/>
</dbReference>
<evidence type="ECO:0000256" key="5">
    <source>
        <dbReference type="ARBA" id="ARBA00022989"/>
    </source>
</evidence>
<dbReference type="InterPro" id="IPR036890">
    <property type="entry name" value="HATPase_C_sf"/>
</dbReference>
<feature type="domain" description="PAS" evidence="10">
    <location>
        <begin position="301"/>
        <end position="354"/>
    </location>
</feature>
<feature type="domain" description="PAC" evidence="11">
    <location>
        <begin position="376"/>
        <end position="429"/>
    </location>
</feature>
<dbReference type="Pfam" id="PF02518">
    <property type="entry name" value="HATPase_c"/>
    <property type="match status" value="1"/>
</dbReference>
<dbReference type="InterPro" id="IPR006189">
    <property type="entry name" value="CHASE_dom"/>
</dbReference>
<dbReference type="GO" id="GO:0016020">
    <property type="term" value="C:membrane"/>
    <property type="evidence" value="ECO:0007669"/>
    <property type="project" value="UniProtKB-SubCell"/>
</dbReference>
<dbReference type="GO" id="GO:0000155">
    <property type="term" value="F:phosphorelay sensor kinase activity"/>
    <property type="evidence" value="ECO:0007669"/>
    <property type="project" value="InterPro"/>
</dbReference>
<dbReference type="PROSITE" id="PS50109">
    <property type="entry name" value="HIS_KIN"/>
    <property type="match status" value="1"/>
</dbReference>
<dbReference type="Gene3D" id="3.30.450.20">
    <property type="entry name" value="PAS domain"/>
    <property type="match status" value="1"/>
</dbReference>